<accession>A0AAV0GUV3</accession>
<dbReference type="FunFam" id="1.10.8.60:FF:000013">
    <property type="entry name" value="DNA polymerase III subunit gamma/tau"/>
    <property type="match status" value="1"/>
</dbReference>
<dbReference type="CDD" id="cd18137">
    <property type="entry name" value="HLD_clamp_pol_III_gamma_tau"/>
    <property type="match status" value="1"/>
</dbReference>
<dbReference type="GO" id="GO:0003677">
    <property type="term" value="F:DNA binding"/>
    <property type="evidence" value="ECO:0007669"/>
    <property type="project" value="InterPro"/>
</dbReference>
<evidence type="ECO:0000256" key="3">
    <source>
        <dbReference type="ARBA" id="ARBA00022741"/>
    </source>
</evidence>
<dbReference type="PANTHER" id="PTHR11669">
    <property type="entry name" value="REPLICATION FACTOR C / DNA POLYMERASE III GAMMA-TAU SUBUNIT"/>
    <property type="match status" value="1"/>
</dbReference>
<feature type="domain" description="DNA polymerase III gamma subunit" evidence="7">
    <location>
        <begin position="485"/>
        <end position="607"/>
    </location>
</feature>
<dbReference type="Pfam" id="PF12169">
    <property type="entry name" value="DNA_pol3_gamma3"/>
    <property type="match status" value="1"/>
</dbReference>
<dbReference type="InterPro" id="IPR054506">
    <property type="entry name" value="DnaA_N-like_STI"/>
</dbReference>
<protein>
    <recommendedName>
        <fullName evidence="12">Protein STICHEL</fullName>
    </recommendedName>
</protein>
<evidence type="ECO:0000313" key="11">
    <source>
        <dbReference type="Proteomes" id="UP001154282"/>
    </source>
</evidence>
<feature type="region of interest" description="Disordered" evidence="6">
    <location>
        <begin position="616"/>
        <end position="641"/>
    </location>
</feature>
<feature type="region of interest" description="Disordered" evidence="6">
    <location>
        <begin position="23"/>
        <end position="68"/>
    </location>
</feature>
<feature type="compositionally biased region" description="Basic and acidic residues" evidence="6">
    <location>
        <begin position="814"/>
        <end position="824"/>
    </location>
</feature>
<evidence type="ECO:0000259" key="8">
    <source>
        <dbReference type="Pfam" id="PF22608"/>
    </source>
</evidence>
<evidence type="ECO:0000259" key="7">
    <source>
        <dbReference type="Pfam" id="PF12169"/>
    </source>
</evidence>
<keyword evidence="5" id="KW-0067">ATP-binding</keyword>
<organism evidence="10 11">
    <name type="scientific">Linum tenue</name>
    <dbReference type="NCBI Taxonomy" id="586396"/>
    <lineage>
        <taxon>Eukaryota</taxon>
        <taxon>Viridiplantae</taxon>
        <taxon>Streptophyta</taxon>
        <taxon>Embryophyta</taxon>
        <taxon>Tracheophyta</taxon>
        <taxon>Spermatophyta</taxon>
        <taxon>Magnoliopsida</taxon>
        <taxon>eudicotyledons</taxon>
        <taxon>Gunneridae</taxon>
        <taxon>Pentapetalae</taxon>
        <taxon>rosids</taxon>
        <taxon>fabids</taxon>
        <taxon>Malpighiales</taxon>
        <taxon>Linaceae</taxon>
        <taxon>Linum</taxon>
    </lineage>
</organism>
<keyword evidence="3" id="KW-0547">Nucleotide-binding</keyword>
<dbReference type="Gene3D" id="3.40.50.300">
    <property type="entry name" value="P-loop containing nucleotide triphosphate hydrolases"/>
    <property type="match status" value="1"/>
</dbReference>
<dbReference type="Gene3D" id="1.20.272.10">
    <property type="match status" value="1"/>
</dbReference>
<sequence length="1040" mass="114977">MAELRVSDPSRLHLRKELTQIRKASRVLRDPGTSSSWKKSPLPPPSSSASRSAAAAPPPSSDSHNAAEPISDRTVFLYNWKSSHHKSLNAGDYYHGESCSLQEQSIDGSLTGEDSRSETHAFSSSAASKILRCREAAALVSPSINKRAASNKKQRGKKFGATRSDVLSRYSHHNHKPHLNLTPLLRSSRDGTSVDHSDATTEDYGYARSEDLRKLPSSASPLLSKLRNKNWARSPAAFLKKGSQKEESFCSYNTPALSTSSYNRYYNRNASTVGSWDATTNDGVDDDEEDEENLDLPGGHGCGIPCYWSRRTPSCCSPSLSDTLRRKGSRILCGGSQSDCPGLSFPGTSRNWENISSQDLMVSQARQLSSSHYQVFLVDECHLLPSKLWLAFLKFLEEPHRRVVFIFITTDPDNVPRTVQSRCQKYQFNKIKDADIVSRLRKISSEENLDVESDALDLIAMNADGSLRDAETMLDQLSLLGKKITTSLVNELVGVVSDEKLLELLELALLSDTAETVKRARDLMDSGIDPMVLMSQLASLIMDIIAGIGNAGDARSSNSFFGGRNLTEAEVERLKNALKILSDAEKQLRFSSDRSTWFTATLLQLGSVPSLELTISSSSKRGSSSRTTEEDPSSVSREASVYKRKSDAQYLQRRSSSPASLYDAMNGSSFGLNCKSPHSQLMGTCSSSLSLDGSLSGDTPSRLRDSEKLDFIWEKCIEKCHSKTLRQLLHSHGKLLSIAEVEGVLVVYIAFIDREIKARAERFMSSITNSIEMVLRRNVEVKIILVSDADFLVNGSHQSEPKREGSRSNPLNGHSERSGQESKLKGGAAGDHSKLSQELLPQADGNDMKETGAGIPMQRIESIIREQRLETAWLQTVEKGGTPGTISRLKPEKNQVLPQEGIYHHQESHMETSKSTTGLSPHQWEDELNQELKVLKMQEPKEVLIKDQLGRRAGHTPMSPSMLHNNDFTNFSNKESLFSGGYESSTAGGGCSGLFCWNAHKSHKRKGNVATVRSRRRVGGFSLFGECGKQKKSESRFRRR</sequence>
<keyword evidence="4" id="KW-0862">Zinc</keyword>
<evidence type="ECO:0000256" key="4">
    <source>
        <dbReference type="ARBA" id="ARBA00022833"/>
    </source>
</evidence>
<feature type="domain" description="DNA polymerase III subunit gamma/tau helical lid" evidence="8">
    <location>
        <begin position="436"/>
        <end position="476"/>
    </location>
</feature>
<dbReference type="Pfam" id="PF23007">
    <property type="entry name" value="DnaA_N-like_STI"/>
    <property type="match status" value="1"/>
</dbReference>
<reference evidence="10" key="1">
    <citation type="submission" date="2022-08" db="EMBL/GenBank/DDBJ databases">
        <authorList>
            <person name="Gutierrez-Valencia J."/>
        </authorList>
    </citation>
    <scope>NUCLEOTIDE SEQUENCE</scope>
</reference>
<feature type="region of interest" description="Disordered" evidence="6">
    <location>
        <begin position="276"/>
        <end position="295"/>
    </location>
</feature>
<dbReference type="EMBL" id="CAMGYJ010000002">
    <property type="protein sequence ID" value="CAI0376830.1"/>
    <property type="molecule type" value="Genomic_DNA"/>
</dbReference>
<evidence type="ECO:0000256" key="1">
    <source>
        <dbReference type="ARBA" id="ARBA00006360"/>
    </source>
</evidence>
<dbReference type="InterPro" id="IPR050238">
    <property type="entry name" value="DNA_Rep/Repair_Clamp_Loader"/>
</dbReference>
<gene>
    <name evidence="10" type="ORF">LITE_LOCUS1196</name>
</gene>
<keyword evidence="2" id="KW-0479">Metal-binding</keyword>
<dbReference type="AlphaFoldDB" id="A0AAV0GUV3"/>
<evidence type="ECO:0000259" key="9">
    <source>
        <dbReference type="Pfam" id="PF23007"/>
    </source>
</evidence>
<dbReference type="GO" id="GO:0003887">
    <property type="term" value="F:DNA-directed DNA polymerase activity"/>
    <property type="evidence" value="ECO:0007669"/>
    <property type="project" value="InterPro"/>
</dbReference>
<dbReference type="GO" id="GO:0046872">
    <property type="term" value="F:metal ion binding"/>
    <property type="evidence" value="ECO:0007669"/>
    <property type="project" value="UniProtKB-KW"/>
</dbReference>
<proteinExistence type="inferred from homology"/>
<dbReference type="GO" id="GO:0005663">
    <property type="term" value="C:DNA replication factor C complex"/>
    <property type="evidence" value="ECO:0007669"/>
    <property type="project" value="TreeGrafter"/>
</dbReference>
<feature type="compositionally biased region" description="Low complexity" evidence="6">
    <location>
        <begin position="47"/>
        <end position="67"/>
    </location>
</feature>
<feature type="region of interest" description="Disordered" evidence="6">
    <location>
        <begin position="796"/>
        <end position="833"/>
    </location>
</feature>
<comment type="similarity">
    <text evidence="1">Belongs to the DnaX/STICHEL family.</text>
</comment>
<comment type="caution">
    <text evidence="10">The sequence shown here is derived from an EMBL/GenBank/DDBJ whole genome shotgun (WGS) entry which is preliminary data.</text>
</comment>
<feature type="compositionally biased region" description="Basic residues" evidence="6">
    <location>
        <begin position="149"/>
        <end position="160"/>
    </location>
</feature>
<dbReference type="InterPro" id="IPR008921">
    <property type="entry name" value="DNA_pol3_clamp-load_cplx_C"/>
</dbReference>
<dbReference type="InterPro" id="IPR022754">
    <property type="entry name" value="DNA_pol_III_gamma-3"/>
</dbReference>
<name>A0AAV0GUV3_9ROSI</name>
<dbReference type="Proteomes" id="UP001154282">
    <property type="component" value="Unassembled WGS sequence"/>
</dbReference>
<dbReference type="Pfam" id="PF13177">
    <property type="entry name" value="DNA_pol3_delta2"/>
    <property type="match status" value="1"/>
</dbReference>
<evidence type="ECO:0000256" key="2">
    <source>
        <dbReference type="ARBA" id="ARBA00022723"/>
    </source>
</evidence>
<feature type="compositionally biased region" description="Basic and acidic residues" evidence="6">
    <location>
        <begin position="187"/>
        <end position="199"/>
    </location>
</feature>
<dbReference type="GO" id="GO:0006261">
    <property type="term" value="P:DNA-templated DNA replication"/>
    <property type="evidence" value="ECO:0007669"/>
    <property type="project" value="TreeGrafter"/>
</dbReference>
<dbReference type="SUPFAM" id="SSF48019">
    <property type="entry name" value="post-AAA+ oligomerization domain-like"/>
    <property type="match status" value="1"/>
</dbReference>
<dbReference type="Pfam" id="PF22608">
    <property type="entry name" value="DNAX_ATPase_lid"/>
    <property type="match status" value="1"/>
</dbReference>
<dbReference type="SUPFAM" id="SSF52540">
    <property type="entry name" value="P-loop containing nucleoside triphosphate hydrolases"/>
    <property type="match status" value="1"/>
</dbReference>
<feature type="compositionally biased region" description="Low complexity" evidence="6">
    <location>
        <begin position="616"/>
        <end position="626"/>
    </location>
</feature>
<feature type="domain" description="STICHEL DnaA-N-like alpha-beta" evidence="9">
    <location>
        <begin position="704"/>
        <end position="785"/>
    </location>
</feature>
<dbReference type="InterPro" id="IPR045085">
    <property type="entry name" value="HLD_clamp_pol_III_gamma_tau"/>
</dbReference>
<dbReference type="GO" id="GO:0006281">
    <property type="term" value="P:DNA repair"/>
    <property type="evidence" value="ECO:0007669"/>
    <property type="project" value="TreeGrafter"/>
</dbReference>
<feature type="region of interest" description="Disordered" evidence="6">
    <location>
        <begin position="105"/>
        <end position="124"/>
    </location>
</feature>
<keyword evidence="11" id="KW-1185">Reference proteome</keyword>
<feature type="region of interest" description="Disordered" evidence="6">
    <location>
        <begin position="144"/>
        <end position="163"/>
    </location>
</feature>
<evidence type="ECO:0000313" key="10">
    <source>
        <dbReference type="EMBL" id="CAI0376830.1"/>
    </source>
</evidence>
<dbReference type="Gene3D" id="1.10.8.60">
    <property type="match status" value="1"/>
</dbReference>
<dbReference type="GO" id="GO:0003689">
    <property type="term" value="F:DNA clamp loader activity"/>
    <property type="evidence" value="ECO:0007669"/>
    <property type="project" value="TreeGrafter"/>
</dbReference>
<dbReference type="PANTHER" id="PTHR11669:SF63">
    <property type="entry name" value="PROTEIN STICHEL"/>
    <property type="match status" value="1"/>
</dbReference>
<evidence type="ECO:0008006" key="12">
    <source>
        <dbReference type="Google" id="ProtNLM"/>
    </source>
</evidence>
<evidence type="ECO:0000256" key="6">
    <source>
        <dbReference type="SAM" id="MobiDB-lite"/>
    </source>
</evidence>
<feature type="compositionally biased region" description="Acidic residues" evidence="6">
    <location>
        <begin position="283"/>
        <end position="294"/>
    </location>
</feature>
<dbReference type="GO" id="GO:0005524">
    <property type="term" value="F:ATP binding"/>
    <property type="evidence" value="ECO:0007669"/>
    <property type="project" value="UniProtKB-KW"/>
</dbReference>
<dbReference type="InterPro" id="IPR027417">
    <property type="entry name" value="P-loop_NTPase"/>
</dbReference>
<evidence type="ECO:0000256" key="5">
    <source>
        <dbReference type="ARBA" id="ARBA00022840"/>
    </source>
</evidence>
<feature type="region of interest" description="Disordered" evidence="6">
    <location>
        <begin position="169"/>
        <end position="205"/>
    </location>
</feature>